<sequence>MSALIEALVTRHNLPVVDAASVDAFLAPAAGEAEHALLFFTGDPETRGDSVDVAVVLPEILAAFKGRLRAALVDRAAEPALKPRFHVEVLPSLVMTRGLAPVGVMPRIRDWSDYLDSIARLLDPAAPVLEGPARPRVAVTTSGRRADA</sequence>
<dbReference type="PIRSF" id="PIRSF038934">
    <property type="entry name" value="HyaE_HupG"/>
    <property type="match status" value="1"/>
</dbReference>
<gene>
    <name evidence="3" type="ORF">EDD54_0862</name>
</gene>
<evidence type="ECO:0000256" key="2">
    <source>
        <dbReference type="PIRNR" id="PIRNR038934"/>
    </source>
</evidence>
<evidence type="ECO:0000313" key="4">
    <source>
        <dbReference type="Proteomes" id="UP000294547"/>
    </source>
</evidence>
<name>A0A4R6RLX5_9HYPH</name>
<dbReference type="InterPro" id="IPR036249">
    <property type="entry name" value="Thioredoxin-like_sf"/>
</dbReference>
<organism evidence="3 4">
    <name type="scientific">Oharaeibacter diazotrophicus</name>
    <dbReference type="NCBI Taxonomy" id="1920512"/>
    <lineage>
        <taxon>Bacteria</taxon>
        <taxon>Pseudomonadati</taxon>
        <taxon>Pseudomonadota</taxon>
        <taxon>Alphaproteobacteria</taxon>
        <taxon>Hyphomicrobiales</taxon>
        <taxon>Pleomorphomonadaceae</taxon>
        <taxon>Oharaeibacter</taxon>
    </lineage>
</organism>
<comment type="similarity">
    <text evidence="1 2">Belongs to the HupG/HyaE family.</text>
</comment>
<proteinExistence type="inferred from homology"/>
<dbReference type="Pfam" id="PF07449">
    <property type="entry name" value="HyaE"/>
    <property type="match status" value="1"/>
</dbReference>
<dbReference type="EMBL" id="SNXY01000006">
    <property type="protein sequence ID" value="TDP86977.1"/>
    <property type="molecule type" value="Genomic_DNA"/>
</dbReference>
<dbReference type="Proteomes" id="UP000294547">
    <property type="component" value="Unassembled WGS sequence"/>
</dbReference>
<accession>A0A4R6RLX5</accession>
<evidence type="ECO:0000313" key="3">
    <source>
        <dbReference type="EMBL" id="TDP86977.1"/>
    </source>
</evidence>
<dbReference type="OrthoDB" id="6560050at2"/>
<dbReference type="AlphaFoldDB" id="A0A4R6RLX5"/>
<reference evidence="3 4" key="1">
    <citation type="submission" date="2019-03" db="EMBL/GenBank/DDBJ databases">
        <title>Genomic Encyclopedia of Type Strains, Phase IV (KMG-IV): sequencing the most valuable type-strain genomes for metagenomic binning, comparative biology and taxonomic classification.</title>
        <authorList>
            <person name="Goeker M."/>
        </authorList>
    </citation>
    <scope>NUCLEOTIDE SEQUENCE [LARGE SCALE GENOMIC DNA]</scope>
    <source>
        <strain evidence="3 4">DSM 102969</strain>
    </source>
</reference>
<dbReference type="InterPro" id="IPR010893">
    <property type="entry name" value="NiFe-hyd_mat_HyaE"/>
</dbReference>
<dbReference type="Gene3D" id="3.40.30.10">
    <property type="entry name" value="Glutaredoxin"/>
    <property type="match status" value="1"/>
</dbReference>
<protein>
    <recommendedName>
        <fullName evidence="2">Hydrogenase expression/formation protein</fullName>
    </recommendedName>
</protein>
<keyword evidence="4" id="KW-1185">Reference proteome</keyword>
<evidence type="ECO:0000256" key="1">
    <source>
        <dbReference type="ARBA" id="ARBA00009004"/>
    </source>
</evidence>
<dbReference type="SUPFAM" id="SSF52833">
    <property type="entry name" value="Thioredoxin-like"/>
    <property type="match status" value="1"/>
</dbReference>
<comment type="caution">
    <text evidence="3">The sequence shown here is derived from an EMBL/GenBank/DDBJ whole genome shotgun (WGS) entry which is preliminary data.</text>
</comment>
<dbReference type="RefSeq" id="WP_126536257.1">
    <property type="nucleotide sequence ID" value="NZ_BSPM01000008.1"/>
</dbReference>